<evidence type="ECO:0000256" key="3">
    <source>
        <dbReference type="ARBA" id="ARBA00023125"/>
    </source>
</evidence>
<dbReference type="RefSeq" id="WP_085377399.1">
    <property type="nucleotide sequence ID" value="NZ_CP020612.1"/>
</dbReference>
<dbReference type="STRING" id="1945662.B0A89_06230"/>
<dbReference type="Proteomes" id="UP000193017">
    <property type="component" value="Chromosome"/>
</dbReference>
<evidence type="ECO:0000259" key="5">
    <source>
        <dbReference type="PROSITE" id="PS50931"/>
    </source>
</evidence>
<dbReference type="KEGG" id="pcon:B0A89_06230"/>
<sequence>MSSALPPRLLLKPAQLRLLDEIGESRQLQRAAEACAMTQPAASRMLAGIERTLGARLFLRQPTGMEPTEAGRAVLRRASAILHEMRGALDDVQALSRGEAGLVRIGAVTGPAVGALVGAVQAVKREAPEADITIDVLPSRDLLAHLEAGDMDFVLGRILPGFDSRNYDITPMGEEKVSLLVRAAHPLAQARRVTLPQLAAQEWILQQRGAPIREATMQAFAGAGLSEPLNVVSTPSLVFTVAYLVQGDAIAPMSREVAQMLIQPPVSAGLAVLALDRAIRVPPYHLLSLRRRPLSPLAARLRDRLLAGAPPGRAQG</sequence>
<dbReference type="PROSITE" id="PS50931">
    <property type="entry name" value="HTH_LYSR"/>
    <property type="match status" value="1"/>
</dbReference>
<keyword evidence="2" id="KW-0805">Transcription regulation</keyword>
<dbReference type="Pfam" id="PF00126">
    <property type="entry name" value="HTH_1"/>
    <property type="match status" value="1"/>
</dbReference>
<dbReference type="PANTHER" id="PTHR30419:SF8">
    <property type="entry name" value="NITROGEN ASSIMILATION TRANSCRIPTIONAL ACTIVATOR-RELATED"/>
    <property type="match status" value="1"/>
</dbReference>
<protein>
    <submittedName>
        <fullName evidence="6">LysR family transcriptional regulator</fullName>
    </submittedName>
</protein>
<gene>
    <name evidence="6" type="ORF">B0A89_06230</name>
</gene>
<dbReference type="Gene3D" id="3.40.190.290">
    <property type="match status" value="1"/>
</dbReference>
<feature type="domain" description="HTH lysR-type" evidence="5">
    <location>
        <begin position="11"/>
        <end position="68"/>
    </location>
</feature>
<accession>A0A1W6CWM6</accession>
<dbReference type="AlphaFoldDB" id="A0A1W6CWM6"/>
<evidence type="ECO:0000313" key="6">
    <source>
        <dbReference type="EMBL" id="ARJ69283.1"/>
    </source>
</evidence>
<dbReference type="Pfam" id="PF03466">
    <property type="entry name" value="LysR_substrate"/>
    <property type="match status" value="1"/>
</dbReference>
<keyword evidence="3" id="KW-0238">DNA-binding</keyword>
<dbReference type="InterPro" id="IPR050950">
    <property type="entry name" value="HTH-type_LysR_regulators"/>
</dbReference>
<keyword evidence="4" id="KW-0804">Transcription</keyword>
<reference evidence="6 7" key="1">
    <citation type="submission" date="2017-03" db="EMBL/GenBank/DDBJ databases">
        <title>Genome sequence of Paracoccus contaminans isolated from a water microcosm.</title>
        <authorList>
            <person name="Aurass P."/>
            <person name="Karste S."/>
            <person name="Trost E."/>
            <person name="Glaeser S.P."/>
            <person name="Kaempfer P."/>
            <person name="Flieger A."/>
        </authorList>
    </citation>
    <scope>NUCLEOTIDE SEQUENCE [LARGE SCALE GENOMIC DNA]</scope>
    <source>
        <strain evidence="7">RKI 16-01929T\LMG 29738T\CCM 8701T\CIP 111112T</strain>
    </source>
</reference>
<evidence type="ECO:0000256" key="2">
    <source>
        <dbReference type="ARBA" id="ARBA00023015"/>
    </source>
</evidence>
<dbReference type="OrthoDB" id="9803030at2"/>
<dbReference type="InterPro" id="IPR036388">
    <property type="entry name" value="WH-like_DNA-bd_sf"/>
</dbReference>
<proteinExistence type="inferred from homology"/>
<dbReference type="GO" id="GO:0003700">
    <property type="term" value="F:DNA-binding transcription factor activity"/>
    <property type="evidence" value="ECO:0007669"/>
    <property type="project" value="InterPro"/>
</dbReference>
<dbReference type="Gene3D" id="1.10.10.10">
    <property type="entry name" value="Winged helix-like DNA-binding domain superfamily/Winged helix DNA-binding domain"/>
    <property type="match status" value="1"/>
</dbReference>
<dbReference type="InterPro" id="IPR000847">
    <property type="entry name" value="LysR_HTH_N"/>
</dbReference>
<dbReference type="SUPFAM" id="SSF53850">
    <property type="entry name" value="Periplasmic binding protein-like II"/>
    <property type="match status" value="1"/>
</dbReference>
<evidence type="ECO:0000256" key="4">
    <source>
        <dbReference type="ARBA" id="ARBA00023163"/>
    </source>
</evidence>
<organism evidence="6 7">
    <name type="scientific">Paracoccus contaminans</name>
    <dbReference type="NCBI Taxonomy" id="1945662"/>
    <lineage>
        <taxon>Bacteria</taxon>
        <taxon>Pseudomonadati</taxon>
        <taxon>Pseudomonadota</taxon>
        <taxon>Alphaproteobacteria</taxon>
        <taxon>Rhodobacterales</taxon>
        <taxon>Paracoccaceae</taxon>
        <taxon>Paracoccus</taxon>
    </lineage>
</organism>
<dbReference type="InterPro" id="IPR005119">
    <property type="entry name" value="LysR_subst-bd"/>
</dbReference>
<dbReference type="GO" id="GO:0005829">
    <property type="term" value="C:cytosol"/>
    <property type="evidence" value="ECO:0007669"/>
    <property type="project" value="TreeGrafter"/>
</dbReference>
<name>A0A1W6CWM6_9RHOB</name>
<dbReference type="GO" id="GO:0003677">
    <property type="term" value="F:DNA binding"/>
    <property type="evidence" value="ECO:0007669"/>
    <property type="project" value="UniProtKB-KW"/>
</dbReference>
<evidence type="ECO:0000256" key="1">
    <source>
        <dbReference type="ARBA" id="ARBA00009437"/>
    </source>
</evidence>
<dbReference type="SUPFAM" id="SSF46785">
    <property type="entry name" value="Winged helix' DNA-binding domain"/>
    <property type="match status" value="1"/>
</dbReference>
<evidence type="ECO:0000313" key="7">
    <source>
        <dbReference type="Proteomes" id="UP000193017"/>
    </source>
</evidence>
<dbReference type="PANTHER" id="PTHR30419">
    <property type="entry name" value="HTH-TYPE TRANSCRIPTIONAL REGULATOR YBHD"/>
    <property type="match status" value="1"/>
</dbReference>
<comment type="similarity">
    <text evidence="1">Belongs to the LysR transcriptional regulatory family.</text>
</comment>
<dbReference type="EMBL" id="CP020612">
    <property type="protein sequence ID" value="ARJ69283.1"/>
    <property type="molecule type" value="Genomic_DNA"/>
</dbReference>
<dbReference type="InterPro" id="IPR036390">
    <property type="entry name" value="WH_DNA-bd_sf"/>
</dbReference>
<keyword evidence="7" id="KW-1185">Reference proteome</keyword>